<keyword evidence="1" id="KW-1133">Transmembrane helix</keyword>
<dbReference type="AlphaFoldDB" id="A0A0C9SZ47"/>
<evidence type="ECO:0000313" key="4">
    <source>
        <dbReference type="Proteomes" id="UP000053647"/>
    </source>
</evidence>
<dbReference type="InterPro" id="IPR045340">
    <property type="entry name" value="DUF6533"/>
</dbReference>
<accession>A0A0C9SZ47</accession>
<keyword evidence="1" id="KW-0472">Membrane</keyword>
<dbReference type="Proteomes" id="UP000053647">
    <property type="component" value="Unassembled WGS sequence"/>
</dbReference>
<feature type="transmembrane region" description="Helical" evidence="1">
    <location>
        <begin position="149"/>
        <end position="170"/>
    </location>
</feature>
<organism evidence="3 4">
    <name type="scientific">Paxillus involutus ATCC 200175</name>
    <dbReference type="NCBI Taxonomy" id="664439"/>
    <lineage>
        <taxon>Eukaryota</taxon>
        <taxon>Fungi</taxon>
        <taxon>Dikarya</taxon>
        <taxon>Basidiomycota</taxon>
        <taxon>Agaricomycotina</taxon>
        <taxon>Agaricomycetes</taxon>
        <taxon>Agaricomycetidae</taxon>
        <taxon>Boletales</taxon>
        <taxon>Paxilineae</taxon>
        <taxon>Paxillaceae</taxon>
        <taxon>Paxillus</taxon>
    </lineage>
</organism>
<protein>
    <recommendedName>
        <fullName evidence="2">DUF6533 domain-containing protein</fullName>
    </recommendedName>
</protein>
<proteinExistence type="predicted"/>
<keyword evidence="1" id="KW-0812">Transmembrane</keyword>
<dbReference type="OrthoDB" id="2686513at2759"/>
<reference evidence="4" key="2">
    <citation type="submission" date="2015-01" db="EMBL/GenBank/DDBJ databases">
        <title>Evolutionary Origins and Diversification of the Mycorrhizal Mutualists.</title>
        <authorList>
            <consortium name="DOE Joint Genome Institute"/>
            <consortium name="Mycorrhizal Genomics Consortium"/>
            <person name="Kohler A."/>
            <person name="Kuo A."/>
            <person name="Nagy L.G."/>
            <person name="Floudas D."/>
            <person name="Copeland A."/>
            <person name="Barry K.W."/>
            <person name="Cichocki N."/>
            <person name="Veneault-Fourrey C."/>
            <person name="LaButti K."/>
            <person name="Lindquist E.A."/>
            <person name="Lipzen A."/>
            <person name="Lundell T."/>
            <person name="Morin E."/>
            <person name="Murat C."/>
            <person name="Riley R."/>
            <person name="Ohm R."/>
            <person name="Sun H."/>
            <person name="Tunlid A."/>
            <person name="Henrissat B."/>
            <person name="Grigoriev I.V."/>
            <person name="Hibbett D.S."/>
            <person name="Martin F."/>
        </authorList>
    </citation>
    <scope>NUCLEOTIDE SEQUENCE [LARGE SCALE GENOMIC DNA]</scope>
    <source>
        <strain evidence="4">ATCC 200175</strain>
    </source>
</reference>
<evidence type="ECO:0000313" key="3">
    <source>
        <dbReference type="EMBL" id="KIJ15394.1"/>
    </source>
</evidence>
<sequence>MITVILNIRPMYPQAHNNSPGSGPHTALARASTMDSDAASDTQVILIHSYLAVMATCLLAYDHIITIADEIAFIWRRPKHVSSFLFLLNRYIGFLGNAAATAVSLVSLPPKVCASLSLFHELMLLENEVVMCALLTLRTVALYGRDKRVIALMVAANMCLVAVSTWALIGQHSYFPTDVTGCYVASDTRTAIHLAGAWEALIVFDTLVFFLTLRKTFKTCLRSGLFSPSKKLNLMALVCRDGAIYYAAMVLVNLANILSYYVAPPLMRGGLSTFASCVSIALLSRLMLNLHKTADTGIFSTHVPPDAATFTTHLDSHCRSLTDELSASRFQPS</sequence>
<feature type="transmembrane region" description="Helical" evidence="1">
    <location>
        <begin position="243"/>
        <end position="263"/>
    </location>
</feature>
<reference evidence="3 4" key="1">
    <citation type="submission" date="2014-06" db="EMBL/GenBank/DDBJ databases">
        <authorList>
            <consortium name="DOE Joint Genome Institute"/>
            <person name="Kuo A."/>
            <person name="Kohler A."/>
            <person name="Nagy L.G."/>
            <person name="Floudas D."/>
            <person name="Copeland A."/>
            <person name="Barry K.W."/>
            <person name="Cichocki N."/>
            <person name="Veneault-Fourrey C."/>
            <person name="LaButti K."/>
            <person name="Lindquist E.A."/>
            <person name="Lipzen A."/>
            <person name="Lundell T."/>
            <person name="Morin E."/>
            <person name="Murat C."/>
            <person name="Sun H."/>
            <person name="Tunlid A."/>
            <person name="Henrissat B."/>
            <person name="Grigoriev I.V."/>
            <person name="Hibbett D.S."/>
            <person name="Martin F."/>
            <person name="Nordberg H.P."/>
            <person name="Cantor M.N."/>
            <person name="Hua S.X."/>
        </authorList>
    </citation>
    <scope>NUCLEOTIDE SEQUENCE [LARGE SCALE GENOMIC DNA]</scope>
    <source>
        <strain evidence="3 4">ATCC 200175</strain>
    </source>
</reference>
<keyword evidence="4" id="KW-1185">Reference proteome</keyword>
<dbReference type="HOGENOM" id="CLU_035509_7_0_1"/>
<feature type="transmembrane region" description="Helical" evidence="1">
    <location>
        <begin position="118"/>
        <end position="137"/>
    </location>
</feature>
<gene>
    <name evidence="3" type="ORF">PAXINDRAFT_99586</name>
</gene>
<feature type="transmembrane region" description="Helical" evidence="1">
    <location>
        <begin position="44"/>
        <end position="64"/>
    </location>
</feature>
<dbReference type="EMBL" id="KN819337">
    <property type="protein sequence ID" value="KIJ15394.1"/>
    <property type="molecule type" value="Genomic_DNA"/>
</dbReference>
<name>A0A0C9SZ47_PAXIN</name>
<feature type="transmembrane region" description="Helical" evidence="1">
    <location>
        <begin position="84"/>
        <end position="106"/>
    </location>
</feature>
<feature type="domain" description="DUF6533" evidence="2">
    <location>
        <begin position="50"/>
        <end position="95"/>
    </location>
</feature>
<feature type="transmembrane region" description="Helical" evidence="1">
    <location>
        <begin position="190"/>
        <end position="213"/>
    </location>
</feature>
<evidence type="ECO:0000259" key="2">
    <source>
        <dbReference type="Pfam" id="PF20151"/>
    </source>
</evidence>
<evidence type="ECO:0000256" key="1">
    <source>
        <dbReference type="SAM" id="Phobius"/>
    </source>
</evidence>
<dbReference type="Pfam" id="PF20151">
    <property type="entry name" value="DUF6533"/>
    <property type="match status" value="1"/>
</dbReference>